<dbReference type="Gene3D" id="1.10.10.10">
    <property type="entry name" value="Winged helix-like DNA-binding domain superfamily/Winged helix DNA-binding domain"/>
    <property type="match status" value="1"/>
</dbReference>
<dbReference type="EMBL" id="CP056041">
    <property type="protein sequence ID" value="QKZ24399.1"/>
    <property type="molecule type" value="Genomic_DNA"/>
</dbReference>
<reference evidence="2 3" key="1">
    <citation type="submission" date="2020-06" db="EMBL/GenBank/DDBJ databases">
        <title>Genome mining for natural products.</title>
        <authorList>
            <person name="Zhang B."/>
            <person name="Shi J."/>
            <person name="Ge H."/>
        </authorList>
    </citation>
    <scope>NUCLEOTIDE SEQUENCE [LARGE SCALE GENOMIC DNA]</scope>
    <source>
        <strain evidence="2 3">NA02069</strain>
    </source>
</reference>
<dbReference type="PANTHER" id="PTHR33164:SF43">
    <property type="entry name" value="HTH-TYPE TRANSCRIPTIONAL REPRESSOR YETL"/>
    <property type="match status" value="1"/>
</dbReference>
<dbReference type="PANTHER" id="PTHR33164">
    <property type="entry name" value="TRANSCRIPTIONAL REGULATOR, MARR FAMILY"/>
    <property type="match status" value="1"/>
</dbReference>
<proteinExistence type="predicted"/>
<dbReference type="GO" id="GO:0003700">
    <property type="term" value="F:DNA-binding transcription factor activity"/>
    <property type="evidence" value="ECO:0007669"/>
    <property type="project" value="InterPro"/>
</dbReference>
<dbReference type="InterPro" id="IPR036388">
    <property type="entry name" value="WH-like_DNA-bd_sf"/>
</dbReference>
<dbReference type="InterPro" id="IPR039422">
    <property type="entry name" value="MarR/SlyA-like"/>
</dbReference>
<dbReference type="InterPro" id="IPR036390">
    <property type="entry name" value="WH_DNA-bd_sf"/>
</dbReference>
<evidence type="ECO:0000259" key="1">
    <source>
        <dbReference type="PROSITE" id="PS50995"/>
    </source>
</evidence>
<dbReference type="Proteomes" id="UP000509418">
    <property type="component" value="Chromosome"/>
</dbReference>
<dbReference type="Pfam" id="PF12802">
    <property type="entry name" value="MarR_2"/>
    <property type="match status" value="1"/>
</dbReference>
<protein>
    <submittedName>
        <fullName evidence="2">MarR family transcriptional regulator</fullName>
    </submittedName>
</protein>
<dbReference type="SUPFAM" id="SSF46785">
    <property type="entry name" value="Winged helix' DNA-binding domain"/>
    <property type="match status" value="1"/>
</dbReference>
<gene>
    <name evidence="2" type="ORF">HUT05_47950</name>
</gene>
<dbReference type="GO" id="GO:0006950">
    <property type="term" value="P:response to stress"/>
    <property type="evidence" value="ECO:0007669"/>
    <property type="project" value="TreeGrafter"/>
</dbReference>
<organism evidence="2 3">
    <name type="scientific">Streptomyces chartreusis</name>
    <dbReference type="NCBI Taxonomy" id="1969"/>
    <lineage>
        <taxon>Bacteria</taxon>
        <taxon>Bacillati</taxon>
        <taxon>Actinomycetota</taxon>
        <taxon>Actinomycetes</taxon>
        <taxon>Kitasatosporales</taxon>
        <taxon>Streptomycetaceae</taxon>
        <taxon>Streptomyces</taxon>
    </lineage>
</organism>
<dbReference type="InterPro" id="IPR000835">
    <property type="entry name" value="HTH_MarR-typ"/>
</dbReference>
<evidence type="ECO:0000313" key="3">
    <source>
        <dbReference type="Proteomes" id="UP000509418"/>
    </source>
</evidence>
<dbReference type="AlphaFoldDB" id="A0A7H8TLM2"/>
<accession>A0A7H8TLM2</accession>
<keyword evidence="3" id="KW-1185">Reference proteome</keyword>
<sequence length="148" mass="16195">MSDETALLIADVLEAAGALRRLGEETAGAEGLTQARWQVLSVVSEEPLTIPRAARRLGVSRQNIQRVANDLVSLGLAAYRDNPDHRGSPLLTMTPPGEEALARLTDRATKMHRTLFAAIPDEEIRATRASLRRLLTELDRHEGAPGKR</sequence>
<feature type="domain" description="HTH marR-type" evidence="1">
    <location>
        <begin position="5"/>
        <end position="136"/>
    </location>
</feature>
<dbReference type="RefSeq" id="WP_125526362.1">
    <property type="nucleotide sequence ID" value="NZ_CBDRGH010000005.1"/>
</dbReference>
<dbReference type="SMART" id="SM00347">
    <property type="entry name" value="HTH_MARR"/>
    <property type="match status" value="1"/>
</dbReference>
<evidence type="ECO:0000313" key="2">
    <source>
        <dbReference type="EMBL" id="QKZ24399.1"/>
    </source>
</evidence>
<dbReference type="PROSITE" id="PS50995">
    <property type="entry name" value="HTH_MARR_2"/>
    <property type="match status" value="1"/>
</dbReference>
<name>A0A7H8TLM2_STRCX</name>